<dbReference type="CDD" id="cd20406">
    <property type="entry name" value="Tudor_Agenet_AtDUF_rpt2_4"/>
    <property type="match status" value="2"/>
</dbReference>
<evidence type="ECO:0000259" key="5">
    <source>
        <dbReference type="SMART" id="SM00743"/>
    </source>
</evidence>
<dbReference type="PANTHER" id="PTHR31917">
    <property type="entry name" value="AGENET DOMAIN-CONTAINING PROTEIN-RELATED"/>
    <property type="match status" value="1"/>
</dbReference>
<keyword evidence="2" id="KW-0341">Growth regulation</keyword>
<feature type="compositionally biased region" description="Basic and acidic residues" evidence="4">
    <location>
        <begin position="433"/>
        <end position="448"/>
    </location>
</feature>
<evidence type="ECO:0000256" key="2">
    <source>
        <dbReference type="ARBA" id="ARBA00022604"/>
    </source>
</evidence>
<evidence type="ECO:0000313" key="6">
    <source>
        <dbReference type="EMBL" id="CAA7054516.1"/>
    </source>
</evidence>
<dbReference type="OrthoDB" id="687110at2759"/>
<feature type="compositionally biased region" description="Polar residues" evidence="4">
    <location>
        <begin position="12"/>
        <end position="27"/>
    </location>
</feature>
<dbReference type="Proteomes" id="UP000467841">
    <property type="component" value="Unassembled WGS sequence"/>
</dbReference>
<keyword evidence="7" id="KW-1185">Reference proteome</keyword>
<sequence length="735" mass="81694">MLTTTGRKEKLSASQGSEIEASSSEYENGTGNVWYRAVLEENLAKSKRKKLSVRHLHPQLKEDYLPPVITTSFHRLIRPVPPQDPFPDVDFEEGDMVDAARDGGWWSGWVLKALGNRRFSVYLRFEPDVLEFDRKSLRPHLVWKDEEWFRCEKRVLTESDFSAGKRVEVKTKVETFGDVWAPGMAIKENEDGTVLVKYKVKSLSGECAKISVPFSRIQPLPPPCGERVYGLMDSVHVLVESGWCPGVITKLLYGKKYTVKFGQSKMSVDFDHSKLRPSVKWRDGVWKTKEKVMGSDESPHVVEETTASNRIRVTIRTPLRATRSSSSSAIQNPTLASCNGGGVAEASEVSVVESETLISETASQLSGVLGSEMAHAVMNGNTNTPVPNQPEIAATKESHSSVVLGVAAIQGKTTPRKKLQTMKNQKSSSNDSVGEKAPEETSNRESVNKRKRGQPRKFISTEPIQKTGVAGSDSNPTTTETANMDEDDNDTPLASWVNGGNSSSGQQSASQSPDPMLNSVVEKHVDVVNTPLAKESTMVLPFAKRSPCWKVLEAMEILKAVPQRPHFLPLLEKEEESREGDAIGAMVTFTGLLEKVNNLQVDDPASAINRIIECFDKLEKHGFDVTAPRSRIGKLLSIKESQGLALQELQVAEREIAENDNKRRKCEADIEDVSRKVVELQKKVLELQEQQALLKEEKVTMDMDIDRMQSRAAVLDQKVQSEEHMFRTTVAAPWN</sequence>
<keyword evidence="1" id="KW-0813">Transport</keyword>
<comment type="caution">
    <text evidence="6">The sequence shown here is derived from an EMBL/GenBank/DDBJ whole genome shotgun (WGS) entry which is preliminary data.</text>
</comment>
<dbReference type="EMBL" id="CACVBM020001579">
    <property type="protein sequence ID" value="CAA7054516.1"/>
    <property type="molecule type" value="Genomic_DNA"/>
</dbReference>
<evidence type="ECO:0000256" key="4">
    <source>
        <dbReference type="SAM" id="MobiDB-lite"/>
    </source>
</evidence>
<feature type="compositionally biased region" description="Basic and acidic residues" evidence="4">
    <location>
        <begin position="1"/>
        <end position="11"/>
    </location>
</feature>
<dbReference type="CDD" id="cd20405">
    <property type="entry name" value="Tudor_Agenet_AtDUF_rpt1_3"/>
    <property type="match status" value="1"/>
</dbReference>
<keyword evidence="3" id="KW-0175">Coiled coil</keyword>
<dbReference type="InterPro" id="IPR007930">
    <property type="entry name" value="DUF724"/>
</dbReference>
<evidence type="ECO:0000256" key="3">
    <source>
        <dbReference type="SAM" id="Coils"/>
    </source>
</evidence>
<dbReference type="PANTHER" id="PTHR31917:SF147">
    <property type="entry name" value="AGENET DOMAIN-CONTAINING PROTEIN"/>
    <property type="match status" value="1"/>
</dbReference>
<feature type="domain" description="Agenet" evidence="5">
    <location>
        <begin position="159"/>
        <end position="225"/>
    </location>
</feature>
<dbReference type="InterPro" id="IPR008395">
    <property type="entry name" value="Agenet-like_dom"/>
</dbReference>
<feature type="compositionally biased region" description="Polar residues" evidence="4">
    <location>
        <begin position="472"/>
        <end position="482"/>
    </location>
</feature>
<feature type="coiled-coil region" evidence="3">
    <location>
        <begin position="649"/>
        <end position="697"/>
    </location>
</feature>
<evidence type="ECO:0000256" key="1">
    <source>
        <dbReference type="ARBA" id="ARBA00022448"/>
    </source>
</evidence>
<feature type="compositionally biased region" description="Polar residues" evidence="4">
    <location>
        <begin position="421"/>
        <end position="432"/>
    </location>
</feature>
<feature type="domain" description="Agenet" evidence="5">
    <location>
        <begin position="227"/>
        <end position="283"/>
    </location>
</feature>
<dbReference type="InterPro" id="IPR014002">
    <property type="entry name" value="Agenet_dom_plant"/>
</dbReference>
<dbReference type="Pfam" id="PF05641">
    <property type="entry name" value="Agenet"/>
    <property type="match status" value="2"/>
</dbReference>
<feature type="region of interest" description="Disordered" evidence="4">
    <location>
        <begin position="379"/>
        <end position="516"/>
    </location>
</feature>
<evidence type="ECO:0000313" key="7">
    <source>
        <dbReference type="Proteomes" id="UP000467841"/>
    </source>
</evidence>
<accession>A0A6D2KN81</accession>
<dbReference type="Pfam" id="PF05266">
    <property type="entry name" value="DUF724"/>
    <property type="match status" value="1"/>
</dbReference>
<proteinExistence type="predicted"/>
<dbReference type="AlphaFoldDB" id="A0A6D2KN81"/>
<feature type="compositionally biased region" description="Low complexity" evidence="4">
    <location>
        <begin position="498"/>
        <end position="512"/>
    </location>
</feature>
<dbReference type="SMART" id="SM00743">
    <property type="entry name" value="Agenet"/>
    <property type="match status" value="4"/>
</dbReference>
<reference evidence="6" key="1">
    <citation type="submission" date="2020-01" db="EMBL/GenBank/DDBJ databases">
        <authorList>
            <person name="Mishra B."/>
        </authorList>
    </citation>
    <scope>NUCLEOTIDE SEQUENCE [LARGE SCALE GENOMIC DNA]</scope>
</reference>
<feature type="domain" description="Agenet" evidence="5">
    <location>
        <begin position="11"/>
        <end position="85"/>
    </location>
</feature>
<gene>
    <name evidence="6" type="ORF">MERR_LOCUS41752</name>
</gene>
<feature type="region of interest" description="Disordered" evidence="4">
    <location>
        <begin position="1"/>
        <end position="27"/>
    </location>
</feature>
<feature type="domain" description="Agenet" evidence="5">
    <location>
        <begin position="89"/>
        <end position="145"/>
    </location>
</feature>
<name>A0A6D2KN81_9BRAS</name>
<organism evidence="6 7">
    <name type="scientific">Microthlaspi erraticum</name>
    <dbReference type="NCBI Taxonomy" id="1685480"/>
    <lineage>
        <taxon>Eukaryota</taxon>
        <taxon>Viridiplantae</taxon>
        <taxon>Streptophyta</taxon>
        <taxon>Embryophyta</taxon>
        <taxon>Tracheophyta</taxon>
        <taxon>Spermatophyta</taxon>
        <taxon>Magnoliopsida</taxon>
        <taxon>eudicotyledons</taxon>
        <taxon>Gunneridae</taxon>
        <taxon>Pentapetalae</taxon>
        <taxon>rosids</taxon>
        <taxon>malvids</taxon>
        <taxon>Brassicales</taxon>
        <taxon>Brassicaceae</taxon>
        <taxon>Coluteocarpeae</taxon>
        <taxon>Microthlaspi</taxon>
    </lineage>
</organism>
<protein>
    <recommendedName>
        <fullName evidence="5">Agenet domain-containing protein</fullName>
    </recommendedName>
</protein>